<dbReference type="NCBIfam" id="NF001377">
    <property type="entry name" value="PRK00278.2-4"/>
    <property type="match status" value="1"/>
</dbReference>
<feature type="domain" description="Indole-3-glycerol phosphate synthase" evidence="10">
    <location>
        <begin position="4"/>
        <end position="267"/>
    </location>
</feature>
<evidence type="ECO:0000313" key="12">
    <source>
        <dbReference type="Proteomes" id="UP000184038"/>
    </source>
</evidence>
<dbReference type="PANTHER" id="PTHR22854">
    <property type="entry name" value="TRYPTOPHAN BIOSYNTHESIS PROTEIN"/>
    <property type="match status" value="1"/>
</dbReference>
<dbReference type="EMBL" id="FRCP01000008">
    <property type="protein sequence ID" value="SHM31715.1"/>
    <property type="molecule type" value="Genomic_DNA"/>
</dbReference>
<dbReference type="Proteomes" id="UP000184038">
    <property type="component" value="Unassembled WGS sequence"/>
</dbReference>
<proteinExistence type="inferred from homology"/>
<comment type="similarity">
    <text evidence="3 9">Belongs to the TrpC family.</text>
</comment>
<evidence type="ECO:0000259" key="10">
    <source>
        <dbReference type="Pfam" id="PF00218"/>
    </source>
</evidence>
<dbReference type="FunFam" id="3.20.20.70:FF:000024">
    <property type="entry name" value="Indole-3-glycerol phosphate synthase"/>
    <property type="match status" value="1"/>
</dbReference>
<evidence type="ECO:0000256" key="4">
    <source>
        <dbReference type="ARBA" id="ARBA00022605"/>
    </source>
</evidence>
<evidence type="ECO:0000256" key="6">
    <source>
        <dbReference type="ARBA" id="ARBA00022822"/>
    </source>
</evidence>
<dbReference type="PANTHER" id="PTHR22854:SF2">
    <property type="entry name" value="INDOLE-3-GLYCEROL-PHOSPHATE SYNTHASE"/>
    <property type="match status" value="1"/>
</dbReference>
<dbReference type="STRING" id="1120996.SAMN02746066_01558"/>
<gene>
    <name evidence="9" type="primary">trpC</name>
    <name evidence="11" type="ORF">SAMN02746066_01558</name>
</gene>
<dbReference type="HAMAP" id="MF_00134_B">
    <property type="entry name" value="IGPS_B"/>
    <property type="match status" value="1"/>
</dbReference>
<dbReference type="EC" id="4.1.1.48" evidence="9"/>
<sequence>MNILEEIAEKTKVRVAAQKERISLEEMKQRAIECVKIDSDSDGINKVQHTPFEEAIAKKGLSFICEAKKASPSKGVIAEDFPYLDIAKDYEAAGASAISVLTEPYYFQGDNAFLKEITENVSIPALRKDFTVDEYQIYEAKTIGAGAILLICAILDDDQLRTYREIADSLNMATLVEAHDEEEVKRALETGARIIGVNNRDLKTFQVDIQNSIRLRALVPKEVLFISESGIKTADDIKELVANGVDGVLIGETMMTATNRREQLQELIQSSRR</sequence>
<keyword evidence="5 9" id="KW-0210">Decarboxylase</keyword>
<evidence type="ECO:0000256" key="5">
    <source>
        <dbReference type="ARBA" id="ARBA00022793"/>
    </source>
</evidence>
<keyword evidence="8 9" id="KW-0456">Lyase</keyword>
<evidence type="ECO:0000256" key="2">
    <source>
        <dbReference type="ARBA" id="ARBA00004696"/>
    </source>
</evidence>
<dbReference type="GO" id="GO:0000162">
    <property type="term" value="P:L-tryptophan biosynthetic process"/>
    <property type="evidence" value="ECO:0007669"/>
    <property type="project" value="UniProtKB-UniRule"/>
</dbReference>
<evidence type="ECO:0000256" key="7">
    <source>
        <dbReference type="ARBA" id="ARBA00023141"/>
    </source>
</evidence>
<dbReference type="Gene3D" id="3.20.20.70">
    <property type="entry name" value="Aldolase class I"/>
    <property type="match status" value="1"/>
</dbReference>
<dbReference type="InterPro" id="IPR013798">
    <property type="entry name" value="Indole-3-glycerol_P_synth_dom"/>
</dbReference>
<dbReference type="InterPro" id="IPR011060">
    <property type="entry name" value="RibuloseP-bd_barrel"/>
</dbReference>
<evidence type="ECO:0000256" key="3">
    <source>
        <dbReference type="ARBA" id="ARBA00008737"/>
    </source>
</evidence>
<keyword evidence="4 9" id="KW-0028">Amino-acid biosynthesis</keyword>
<dbReference type="GO" id="GO:0004640">
    <property type="term" value="F:phosphoribosylanthranilate isomerase activity"/>
    <property type="evidence" value="ECO:0007669"/>
    <property type="project" value="TreeGrafter"/>
</dbReference>
<dbReference type="GO" id="GO:0004425">
    <property type="term" value="F:indole-3-glycerol-phosphate synthase activity"/>
    <property type="evidence" value="ECO:0007669"/>
    <property type="project" value="UniProtKB-UniRule"/>
</dbReference>
<keyword evidence="6 9" id="KW-0822">Tryptophan biosynthesis</keyword>
<dbReference type="Pfam" id="PF00218">
    <property type="entry name" value="IGPS"/>
    <property type="match status" value="1"/>
</dbReference>
<dbReference type="SUPFAM" id="SSF51366">
    <property type="entry name" value="Ribulose-phoshate binding barrel"/>
    <property type="match status" value="1"/>
</dbReference>
<name>A0A1M7HTC4_9FIRM</name>
<comment type="catalytic activity">
    <reaction evidence="1 9">
        <text>1-(2-carboxyphenylamino)-1-deoxy-D-ribulose 5-phosphate + H(+) = (1S,2R)-1-C-(indol-3-yl)glycerol 3-phosphate + CO2 + H2O</text>
        <dbReference type="Rhea" id="RHEA:23476"/>
        <dbReference type="ChEBI" id="CHEBI:15377"/>
        <dbReference type="ChEBI" id="CHEBI:15378"/>
        <dbReference type="ChEBI" id="CHEBI:16526"/>
        <dbReference type="ChEBI" id="CHEBI:58613"/>
        <dbReference type="ChEBI" id="CHEBI:58866"/>
        <dbReference type="EC" id="4.1.1.48"/>
    </reaction>
</comment>
<evidence type="ECO:0000256" key="8">
    <source>
        <dbReference type="ARBA" id="ARBA00023239"/>
    </source>
</evidence>
<dbReference type="AlphaFoldDB" id="A0A1M7HTC4"/>
<accession>A0A1M7HTC4</accession>
<dbReference type="CDD" id="cd00331">
    <property type="entry name" value="IGPS"/>
    <property type="match status" value="1"/>
</dbReference>
<reference evidence="11 12" key="1">
    <citation type="submission" date="2016-11" db="EMBL/GenBank/DDBJ databases">
        <authorList>
            <person name="Jaros S."/>
            <person name="Januszkiewicz K."/>
            <person name="Wedrychowicz H."/>
        </authorList>
    </citation>
    <scope>NUCLEOTIDE SEQUENCE [LARGE SCALE GENOMIC DNA]</scope>
    <source>
        <strain evidence="11 12">DSM 15930</strain>
    </source>
</reference>
<evidence type="ECO:0000256" key="9">
    <source>
        <dbReference type="HAMAP-Rule" id="MF_00134"/>
    </source>
</evidence>
<protein>
    <recommendedName>
        <fullName evidence="9">Indole-3-glycerol phosphate synthase</fullName>
        <shortName evidence="9">IGPS</shortName>
        <ecNumber evidence="9">4.1.1.48</ecNumber>
    </recommendedName>
</protein>
<keyword evidence="12" id="KW-1185">Reference proteome</keyword>
<evidence type="ECO:0000256" key="1">
    <source>
        <dbReference type="ARBA" id="ARBA00001633"/>
    </source>
</evidence>
<dbReference type="InterPro" id="IPR013785">
    <property type="entry name" value="Aldolase_TIM"/>
</dbReference>
<dbReference type="InterPro" id="IPR045186">
    <property type="entry name" value="Indole-3-glycerol_P_synth"/>
</dbReference>
<keyword evidence="7 9" id="KW-0057">Aromatic amino acid biosynthesis</keyword>
<evidence type="ECO:0000313" key="11">
    <source>
        <dbReference type="EMBL" id="SHM31715.1"/>
    </source>
</evidence>
<comment type="pathway">
    <text evidence="2 9">Amino-acid biosynthesis; L-tryptophan biosynthesis; L-tryptophan from chorismate: step 4/5.</text>
</comment>
<organism evidence="11 12">
    <name type="scientific">Anaerosporobacter mobilis DSM 15930</name>
    <dbReference type="NCBI Taxonomy" id="1120996"/>
    <lineage>
        <taxon>Bacteria</taxon>
        <taxon>Bacillati</taxon>
        <taxon>Bacillota</taxon>
        <taxon>Clostridia</taxon>
        <taxon>Lachnospirales</taxon>
        <taxon>Lachnospiraceae</taxon>
        <taxon>Anaerosporobacter</taxon>
    </lineage>
</organism>
<dbReference type="UniPathway" id="UPA00035">
    <property type="reaction ID" value="UER00043"/>
</dbReference>